<evidence type="ECO:0000256" key="2">
    <source>
        <dbReference type="SAM" id="MobiDB-lite"/>
    </source>
</evidence>
<feature type="transmembrane region" description="Helical" evidence="3">
    <location>
        <begin position="107"/>
        <end position="126"/>
    </location>
</feature>
<dbReference type="InterPro" id="IPR008962">
    <property type="entry name" value="PapD-like_sf"/>
</dbReference>
<evidence type="ECO:0000256" key="1">
    <source>
        <dbReference type="RuleBase" id="RU003425"/>
    </source>
</evidence>
<feature type="region of interest" description="Disordered" evidence="2">
    <location>
        <begin position="146"/>
        <end position="168"/>
    </location>
</feature>
<protein>
    <recommendedName>
        <fullName evidence="1">Major sperm protein</fullName>
    </recommendedName>
</protein>
<reference evidence="6" key="1">
    <citation type="submission" date="2020-12" db="UniProtKB">
        <authorList>
            <consortium name="WormBaseParasite"/>
        </authorList>
    </citation>
    <scope>IDENTIFICATION</scope>
    <source>
        <strain evidence="6">MHco3</strain>
    </source>
</reference>
<keyword evidence="1" id="KW-0963">Cytoplasm</keyword>
<dbReference type="OrthoDB" id="5861240at2759"/>
<dbReference type="Proteomes" id="UP000025227">
    <property type="component" value="Unplaced"/>
</dbReference>
<name>A0A7I4XVA4_HAECO</name>
<feature type="domain" description="MSP" evidence="4">
    <location>
        <begin position="247"/>
        <end position="362"/>
    </location>
</feature>
<dbReference type="InterPro" id="IPR000535">
    <property type="entry name" value="MSP_dom"/>
</dbReference>
<feature type="transmembrane region" description="Helical" evidence="3">
    <location>
        <begin position="53"/>
        <end position="71"/>
    </location>
</feature>
<organism evidence="5 6">
    <name type="scientific">Haemonchus contortus</name>
    <name type="common">Barber pole worm</name>
    <dbReference type="NCBI Taxonomy" id="6289"/>
    <lineage>
        <taxon>Eukaryota</taxon>
        <taxon>Metazoa</taxon>
        <taxon>Ecdysozoa</taxon>
        <taxon>Nematoda</taxon>
        <taxon>Chromadorea</taxon>
        <taxon>Rhabditida</taxon>
        <taxon>Rhabditina</taxon>
        <taxon>Rhabditomorpha</taxon>
        <taxon>Strongyloidea</taxon>
        <taxon>Trichostrongylidae</taxon>
        <taxon>Haemonchus</taxon>
    </lineage>
</organism>
<evidence type="ECO:0000313" key="6">
    <source>
        <dbReference type="WBParaSite" id="HCON_00015810-00001"/>
    </source>
</evidence>
<dbReference type="SUPFAM" id="SSF49354">
    <property type="entry name" value="PapD-like"/>
    <property type="match status" value="1"/>
</dbReference>
<dbReference type="WBParaSite" id="HCON_00015810-00001">
    <property type="protein sequence ID" value="HCON_00015810-00001"/>
    <property type="gene ID" value="HCON_00015810"/>
</dbReference>
<dbReference type="Pfam" id="PF00635">
    <property type="entry name" value="Motile_Sperm"/>
    <property type="match status" value="1"/>
</dbReference>
<evidence type="ECO:0000313" key="5">
    <source>
        <dbReference type="Proteomes" id="UP000025227"/>
    </source>
</evidence>
<dbReference type="OMA" id="YFRTIRT"/>
<accession>A0A7I4XVA4</accession>
<keyword evidence="1" id="KW-0206">Cytoskeleton</keyword>
<dbReference type="Gene3D" id="2.60.40.10">
    <property type="entry name" value="Immunoglobulins"/>
    <property type="match status" value="1"/>
</dbReference>
<comment type="function">
    <text evidence="1">Central component in molecular interactions underlying sperm crawling. Forms an extensive filament system that extends from sperm villipoda, along the leading edge of the pseudopod.</text>
</comment>
<proteinExistence type="predicted"/>
<keyword evidence="3" id="KW-0472">Membrane</keyword>
<keyword evidence="5" id="KW-1185">Reference proteome</keyword>
<dbReference type="AlphaFoldDB" id="A0A7I4XVA4"/>
<dbReference type="InterPro" id="IPR013783">
    <property type="entry name" value="Ig-like_fold"/>
</dbReference>
<keyword evidence="3" id="KW-1133">Transmembrane helix</keyword>
<keyword evidence="3" id="KW-0812">Transmembrane</keyword>
<evidence type="ECO:0000256" key="3">
    <source>
        <dbReference type="SAM" id="Phobius"/>
    </source>
</evidence>
<feature type="region of interest" description="Disordered" evidence="2">
    <location>
        <begin position="1"/>
        <end position="22"/>
    </location>
</feature>
<sequence>MAKSSYSPISLRTGTGTGQSSKNVELSTKEALVLAAMCAFAAFNLHNADIKTVVHVFTLVPAIIFTFRILSINNDHSTISVTAVAMFWMYYGMGLICDVLFDADESYAIIQFVLAIALGVTAYRGGPIPRDTESEYFRTIRTGSETVLQQTQSPKGATRRGSPTLSTKLQPTQCSISALSSMTAQRITEDVVENTLLTMLSDTETAMEIFPIHSPRHGPAGVRLLEQRKSKFFNEVADGSVILDYDGLLTRPQRALRFDHTKDTQFLEITNVTGQNLKWTVKTNAIYEIRALPAQGTLGRAETTTIAVILNSDHVILPDTDHFNDKLAIDYQTSGSFHEQHKRQRMESPAKKRYQFDIVYNF</sequence>
<feature type="transmembrane region" description="Helical" evidence="3">
    <location>
        <begin position="78"/>
        <end position="101"/>
    </location>
</feature>
<dbReference type="PROSITE" id="PS50202">
    <property type="entry name" value="MSP"/>
    <property type="match status" value="1"/>
</dbReference>
<evidence type="ECO:0000259" key="4">
    <source>
        <dbReference type="PROSITE" id="PS50202"/>
    </source>
</evidence>